<sequence>MWAPLIGDRFTEQLIPRATAFLMGAVVMLIGIVGMLMLIGLSSMNVTMIVAGFVIGGLGLAAWAVPYVSIDRLGVRMGKELAKGGLVINRRPPIHSPYLYQQWLKRNGLTAAEVIAALD</sequence>
<accession>A0A0B4CNB0</accession>
<reference evidence="2 3" key="1">
    <citation type="submission" date="2014-12" db="EMBL/GenBank/DDBJ databases">
        <title>Genome sequencing of Microbacterium hominis TPW29.</title>
        <authorList>
            <person name="Tan P.W."/>
            <person name="Chan K.-G."/>
        </authorList>
    </citation>
    <scope>NUCLEOTIDE SEQUENCE [LARGE SCALE GENOMIC DNA]</scope>
    <source>
        <strain evidence="2 3">TPW29</strain>
    </source>
</reference>
<gene>
    <name evidence="2" type="ORF">RM52_13710</name>
</gene>
<keyword evidence="1" id="KW-0472">Membrane</keyword>
<feature type="transmembrane region" description="Helical" evidence="1">
    <location>
        <begin position="20"/>
        <end position="42"/>
    </location>
</feature>
<feature type="transmembrane region" description="Helical" evidence="1">
    <location>
        <begin position="48"/>
        <end position="70"/>
    </location>
</feature>
<organism evidence="2 3">
    <name type="scientific">Microbacterium hominis</name>
    <dbReference type="NCBI Taxonomy" id="162426"/>
    <lineage>
        <taxon>Bacteria</taxon>
        <taxon>Bacillati</taxon>
        <taxon>Actinomycetota</taxon>
        <taxon>Actinomycetes</taxon>
        <taxon>Micrococcales</taxon>
        <taxon>Microbacteriaceae</taxon>
        <taxon>Microbacterium</taxon>
    </lineage>
</organism>
<keyword evidence="1" id="KW-0812">Transmembrane</keyword>
<dbReference type="AlphaFoldDB" id="A0A0B4CNB0"/>
<keyword evidence="1" id="KW-1133">Transmembrane helix</keyword>
<comment type="caution">
    <text evidence="2">The sequence shown here is derived from an EMBL/GenBank/DDBJ whole genome shotgun (WGS) entry which is preliminary data.</text>
</comment>
<proteinExistence type="predicted"/>
<evidence type="ECO:0000313" key="3">
    <source>
        <dbReference type="Proteomes" id="UP000031202"/>
    </source>
</evidence>
<evidence type="ECO:0000313" key="2">
    <source>
        <dbReference type="EMBL" id="KIC55926.1"/>
    </source>
</evidence>
<evidence type="ECO:0000256" key="1">
    <source>
        <dbReference type="SAM" id="Phobius"/>
    </source>
</evidence>
<dbReference type="EMBL" id="JWSZ01000024">
    <property type="protein sequence ID" value="KIC55926.1"/>
    <property type="molecule type" value="Genomic_DNA"/>
</dbReference>
<name>A0A0B4CNB0_9MICO</name>
<dbReference type="Proteomes" id="UP000031202">
    <property type="component" value="Unassembled WGS sequence"/>
</dbReference>
<protein>
    <submittedName>
        <fullName evidence="2">Uncharacterized protein</fullName>
    </submittedName>
</protein>